<comment type="subcellular location">
    <subcellularLocation>
        <location evidence="1">Preautophagosomal structure</location>
    </subcellularLocation>
</comment>
<keyword evidence="3 4" id="KW-0072">Autophagy</keyword>
<evidence type="ECO:0000256" key="3">
    <source>
        <dbReference type="ARBA" id="ARBA00023006"/>
    </source>
</evidence>
<dbReference type="GO" id="GO:0000423">
    <property type="term" value="P:mitophagy"/>
    <property type="evidence" value="ECO:0007669"/>
    <property type="project" value="TreeGrafter"/>
</dbReference>
<evidence type="ECO:0000256" key="6">
    <source>
        <dbReference type="SAM" id="MobiDB-lite"/>
    </source>
</evidence>
<keyword evidence="9" id="KW-1185">Reference proteome</keyword>
<evidence type="ECO:0000256" key="2">
    <source>
        <dbReference type="ARBA" id="ARBA00007341"/>
    </source>
</evidence>
<feature type="region of interest" description="Disordered" evidence="6">
    <location>
        <begin position="266"/>
        <end position="303"/>
    </location>
</feature>
<dbReference type="InterPro" id="IPR040182">
    <property type="entry name" value="ATG13"/>
</dbReference>
<dbReference type="Proteomes" id="UP000327044">
    <property type="component" value="Unassembled WGS sequence"/>
</dbReference>
<dbReference type="EMBL" id="VVIM01000007">
    <property type="protein sequence ID" value="KAB0797062.1"/>
    <property type="molecule type" value="Genomic_DNA"/>
</dbReference>
<dbReference type="GO" id="GO:0034497">
    <property type="term" value="P:protein localization to phagophore assembly site"/>
    <property type="evidence" value="ECO:0007669"/>
    <property type="project" value="TreeGrafter"/>
</dbReference>
<dbReference type="FunCoup" id="A0A5N4AI90">
    <property type="interactions" value="208"/>
</dbReference>
<dbReference type="Gene3D" id="3.30.900.10">
    <property type="entry name" value="HORMA domain"/>
    <property type="match status" value="1"/>
</dbReference>
<dbReference type="AlphaFoldDB" id="A0A5N4AI90"/>
<evidence type="ECO:0000256" key="5">
    <source>
        <dbReference type="SAM" id="Coils"/>
    </source>
</evidence>
<dbReference type="GO" id="GO:1990316">
    <property type="term" value="C:Atg1/ULK1 kinase complex"/>
    <property type="evidence" value="ECO:0007669"/>
    <property type="project" value="InterPro"/>
</dbReference>
<feature type="coiled-coil region" evidence="5">
    <location>
        <begin position="349"/>
        <end position="376"/>
    </location>
</feature>
<dbReference type="GO" id="GO:0034727">
    <property type="term" value="P:piecemeal microautophagy of the nucleus"/>
    <property type="evidence" value="ECO:0007669"/>
    <property type="project" value="TreeGrafter"/>
</dbReference>
<proteinExistence type="inferred from homology"/>
<dbReference type="InterPro" id="IPR036570">
    <property type="entry name" value="HORMA_dom_sf"/>
</dbReference>
<sequence>MAPKLSVQEKKDLDRFTKFFVLKSAQVIVDSRLGNKITTQCKTTSEWFNLAVPDLPEVLAEAKKAYNEDCVLTKLPLCVEISLRTVEGDQMVLESWCLGILPDIYEYNSPFTQSVYNRMGILLKSLVSVTRVTPAYKLSRRQGPDSYIILYRIYVGEPVSHALGDGYKVVRVGQLCTPIGTLHLTVLYRTKMTISPTTSGRDNSIMLKSDHFNTNLSPRHGRCKQSDEKNTSLEDGMKVGAFAVPMKQKIEAEVTIPETPFRSLLFTRRDTSSAQKESSSDNPAVENEEQNGNSPAESHTSDLTMMSTNDDFIMVDLKTPFASKNVNAELGMFYREWQTAPPLQAFTNIPTLAEQVQDLTKQLENFESDMNKYDDMLLSLCHSPNNN</sequence>
<feature type="domain" description="Autophagy-related protein 13 N-terminal" evidence="7">
    <location>
        <begin position="20"/>
        <end position="85"/>
    </location>
</feature>
<reference evidence="8 9" key="1">
    <citation type="journal article" date="2018" name="Elife">
        <title>Firefly genomes illuminate parallel origins of bioluminescence in beetles.</title>
        <authorList>
            <person name="Fallon T.R."/>
            <person name="Lower S.E."/>
            <person name="Chang C.H."/>
            <person name="Bessho-Uehara M."/>
            <person name="Martin G.J."/>
            <person name="Bewick A.J."/>
            <person name="Behringer M."/>
            <person name="Debat H.J."/>
            <person name="Wong I."/>
            <person name="Day J.C."/>
            <person name="Suvorov A."/>
            <person name="Silva C.J."/>
            <person name="Stanger-Hall K.F."/>
            <person name="Hall D.W."/>
            <person name="Schmitz R.J."/>
            <person name="Nelson D.R."/>
            <person name="Lewis S.M."/>
            <person name="Shigenobu S."/>
            <person name="Bybee S.M."/>
            <person name="Larracuente A.M."/>
            <person name="Oba Y."/>
            <person name="Weng J.K."/>
        </authorList>
    </citation>
    <scope>NUCLEOTIDE SEQUENCE [LARGE SCALE GENOMIC DNA]</scope>
    <source>
        <strain evidence="8">1611_PpyrPB1</strain>
        <tissue evidence="8">Whole body</tissue>
    </source>
</reference>
<evidence type="ECO:0000256" key="4">
    <source>
        <dbReference type="RuleBase" id="RU361214"/>
    </source>
</evidence>
<gene>
    <name evidence="8" type="ORF">PPYR_11123</name>
</gene>
<dbReference type="Pfam" id="PF10033">
    <property type="entry name" value="ATG13"/>
    <property type="match status" value="1"/>
</dbReference>
<keyword evidence="5" id="KW-0175">Coiled coil</keyword>
<dbReference type="PANTHER" id="PTHR13430:SF4">
    <property type="entry name" value="AUTOPHAGY-RELATED PROTEIN 13"/>
    <property type="match status" value="1"/>
</dbReference>
<feature type="compositionally biased region" description="Polar residues" evidence="6">
    <location>
        <begin position="290"/>
        <end position="303"/>
    </location>
</feature>
<name>A0A5N4AI90_PHOPY</name>
<feature type="compositionally biased region" description="Basic and acidic residues" evidence="6">
    <location>
        <begin position="224"/>
        <end position="234"/>
    </location>
</feature>
<evidence type="ECO:0000256" key="1">
    <source>
        <dbReference type="ARBA" id="ARBA00004329"/>
    </source>
</evidence>
<organism evidence="8 9">
    <name type="scientific">Photinus pyralis</name>
    <name type="common">Common eastern firefly</name>
    <name type="synonym">Lampyris pyralis</name>
    <dbReference type="NCBI Taxonomy" id="7054"/>
    <lineage>
        <taxon>Eukaryota</taxon>
        <taxon>Metazoa</taxon>
        <taxon>Ecdysozoa</taxon>
        <taxon>Arthropoda</taxon>
        <taxon>Hexapoda</taxon>
        <taxon>Insecta</taxon>
        <taxon>Pterygota</taxon>
        <taxon>Neoptera</taxon>
        <taxon>Endopterygota</taxon>
        <taxon>Coleoptera</taxon>
        <taxon>Polyphaga</taxon>
        <taxon>Elateriformia</taxon>
        <taxon>Elateroidea</taxon>
        <taxon>Lampyridae</taxon>
        <taxon>Lampyrinae</taxon>
        <taxon>Photinus</taxon>
    </lineage>
</organism>
<feature type="compositionally biased region" description="Polar residues" evidence="6">
    <location>
        <begin position="272"/>
        <end position="282"/>
    </location>
</feature>
<comment type="caution">
    <text evidence="8">The sequence shown here is derived from an EMBL/GenBank/DDBJ whole genome shotgun (WGS) entry which is preliminary data.</text>
</comment>
<dbReference type="PANTHER" id="PTHR13430">
    <property type="match status" value="1"/>
</dbReference>
<dbReference type="GO" id="GO:0000407">
    <property type="term" value="C:phagophore assembly site"/>
    <property type="evidence" value="ECO:0007669"/>
    <property type="project" value="UniProtKB-SubCell"/>
</dbReference>
<evidence type="ECO:0000313" key="8">
    <source>
        <dbReference type="EMBL" id="KAB0797062.1"/>
    </source>
</evidence>
<feature type="region of interest" description="Disordered" evidence="6">
    <location>
        <begin position="212"/>
        <end position="234"/>
    </location>
</feature>
<evidence type="ECO:0000259" key="7">
    <source>
        <dbReference type="Pfam" id="PF10033"/>
    </source>
</evidence>
<dbReference type="OrthoDB" id="70161at2759"/>
<dbReference type="InterPro" id="IPR018731">
    <property type="entry name" value="Atg13_N"/>
</dbReference>
<protein>
    <recommendedName>
        <fullName evidence="4">Autophagy-related protein 13</fullName>
    </recommendedName>
</protein>
<accession>A0A5N4AI90</accession>
<dbReference type="InParanoid" id="A0A5N4AI90"/>
<comment type="similarity">
    <text evidence="2 4">Belongs to the ATG13 family. Metazoan subfamily.</text>
</comment>
<evidence type="ECO:0000313" key="9">
    <source>
        <dbReference type="Proteomes" id="UP000327044"/>
    </source>
</evidence>
<dbReference type="GO" id="GO:0005829">
    <property type="term" value="C:cytosol"/>
    <property type="evidence" value="ECO:0007669"/>
    <property type="project" value="TreeGrafter"/>
</dbReference>